<feature type="region of interest" description="Disordered" evidence="5">
    <location>
        <begin position="1"/>
        <end position="38"/>
    </location>
</feature>
<dbReference type="OrthoDB" id="1683373at2759"/>
<organism evidence="6 7">
    <name type="scientific">Conger conger</name>
    <name type="common">Conger eel</name>
    <name type="synonym">Muraena conger</name>
    <dbReference type="NCBI Taxonomy" id="82655"/>
    <lineage>
        <taxon>Eukaryota</taxon>
        <taxon>Metazoa</taxon>
        <taxon>Chordata</taxon>
        <taxon>Craniata</taxon>
        <taxon>Vertebrata</taxon>
        <taxon>Euteleostomi</taxon>
        <taxon>Actinopterygii</taxon>
        <taxon>Neopterygii</taxon>
        <taxon>Teleostei</taxon>
        <taxon>Anguilliformes</taxon>
        <taxon>Congridae</taxon>
        <taxon>Conger</taxon>
    </lineage>
</organism>
<name>A0A9Q1HPW7_CONCO</name>
<dbReference type="Pfam" id="PF02115">
    <property type="entry name" value="Rho_GDI"/>
    <property type="match status" value="2"/>
</dbReference>
<dbReference type="AlphaFoldDB" id="A0A9Q1HPW7"/>
<dbReference type="InterPro" id="IPR014756">
    <property type="entry name" value="Ig_E-set"/>
</dbReference>
<dbReference type="GO" id="GO:0007266">
    <property type="term" value="P:Rho protein signal transduction"/>
    <property type="evidence" value="ECO:0007669"/>
    <property type="project" value="InterPro"/>
</dbReference>
<comment type="similarity">
    <text evidence="2">Belongs to the Rho GDI family.</text>
</comment>
<dbReference type="GO" id="GO:0005829">
    <property type="term" value="C:cytosol"/>
    <property type="evidence" value="ECO:0007669"/>
    <property type="project" value="TreeGrafter"/>
</dbReference>
<dbReference type="GO" id="GO:0005096">
    <property type="term" value="F:GTPase activator activity"/>
    <property type="evidence" value="ECO:0007669"/>
    <property type="project" value="UniProtKB-KW"/>
</dbReference>
<keyword evidence="3" id="KW-0343">GTPase activation</keyword>
<reference evidence="6" key="1">
    <citation type="journal article" date="2023" name="Science">
        <title>Genome structures resolve the early diversification of teleost fishes.</title>
        <authorList>
            <person name="Parey E."/>
            <person name="Louis A."/>
            <person name="Montfort J."/>
            <person name="Bouchez O."/>
            <person name="Roques C."/>
            <person name="Iampietro C."/>
            <person name="Lluch J."/>
            <person name="Castinel A."/>
            <person name="Donnadieu C."/>
            <person name="Desvignes T."/>
            <person name="Floi Bucao C."/>
            <person name="Jouanno E."/>
            <person name="Wen M."/>
            <person name="Mejri S."/>
            <person name="Dirks R."/>
            <person name="Jansen H."/>
            <person name="Henkel C."/>
            <person name="Chen W.J."/>
            <person name="Zahm M."/>
            <person name="Cabau C."/>
            <person name="Klopp C."/>
            <person name="Thompson A.W."/>
            <person name="Robinson-Rechavi M."/>
            <person name="Braasch I."/>
            <person name="Lecointre G."/>
            <person name="Bobe J."/>
            <person name="Postlethwait J.H."/>
            <person name="Berthelot C."/>
            <person name="Roest Crollius H."/>
            <person name="Guiguen Y."/>
        </authorList>
    </citation>
    <scope>NUCLEOTIDE SEQUENCE</scope>
    <source>
        <strain evidence="6">Concon-B</strain>
    </source>
</reference>
<comment type="subcellular location">
    <subcellularLocation>
        <location evidence="1">Cytoplasm</location>
    </subcellularLocation>
</comment>
<keyword evidence="4" id="KW-0963">Cytoplasm</keyword>
<keyword evidence="7" id="KW-1185">Reference proteome</keyword>
<accession>A0A9Q1HPW7</accession>
<evidence type="ECO:0000313" key="7">
    <source>
        <dbReference type="Proteomes" id="UP001152803"/>
    </source>
</evidence>
<evidence type="ECO:0000313" key="6">
    <source>
        <dbReference type="EMBL" id="KAJ8253958.1"/>
    </source>
</evidence>
<dbReference type="GO" id="GO:0016020">
    <property type="term" value="C:membrane"/>
    <property type="evidence" value="ECO:0007669"/>
    <property type="project" value="TreeGrafter"/>
</dbReference>
<dbReference type="FunFam" id="2.70.50.30:FF:000004">
    <property type="entry name" value="Rho GDP-dissociation inhibitor 1"/>
    <property type="match status" value="1"/>
</dbReference>
<evidence type="ECO:0000256" key="1">
    <source>
        <dbReference type="ARBA" id="ARBA00004496"/>
    </source>
</evidence>
<dbReference type="SUPFAM" id="SSF81296">
    <property type="entry name" value="E set domains"/>
    <property type="match status" value="2"/>
</dbReference>
<dbReference type="Proteomes" id="UP001152803">
    <property type="component" value="Unassembled WGS sequence"/>
</dbReference>
<dbReference type="GO" id="GO:0005094">
    <property type="term" value="F:Rho GDP-dissociation inhibitor activity"/>
    <property type="evidence" value="ECO:0007669"/>
    <property type="project" value="InterPro"/>
</dbReference>
<gene>
    <name evidence="6" type="ORF">COCON_G00205700</name>
</gene>
<evidence type="ECO:0000256" key="3">
    <source>
        <dbReference type="ARBA" id="ARBA00022468"/>
    </source>
</evidence>
<dbReference type="Gene3D" id="2.70.50.30">
    <property type="entry name" value="Coagulation Factor XIII, subunit A, domain 1"/>
    <property type="match status" value="2"/>
</dbReference>
<evidence type="ECO:0000256" key="5">
    <source>
        <dbReference type="SAM" id="MobiDB-lite"/>
    </source>
</evidence>
<evidence type="ECO:0000256" key="2">
    <source>
        <dbReference type="ARBA" id="ARBA00009758"/>
    </source>
</evidence>
<dbReference type="InterPro" id="IPR000406">
    <property type="entry name" value="Rho_GDI"/>
</dbReference>
<sequence length="315" mass="35201">MVALSELGDIMADKETEPAVPAEDDETDLNYQPPAQKSLQEIQELDKEDESLNKYKQALLGAGPVVADPTIPNVQVTRLTLICDAAPDQSPWTSQAITSGSSDAVEISGFVHRLSGIDHRGGKTKQERPNPKRAQERSGSDELIFIRIRMGREPDTEPCSGNDRNPFRISRETGPCAYTAGGQYGCSSVTAAGRPEQDCVHPGDLEALKKQNFTLKEGVDYRVKIHFKVNRDIVSGLKYVHLTYRKNLRVDKAMYMVGSYGPKLEEHEFMTPVEEAPKGLLVRGGYHIKSQFTDDDKTDHLSWEWNLQIKKEWDA</sequence>
<evidence type="ECO:0008006" key="8">
    <source>
        <dbReference type="Google" id="ProtNLM"/>
    </source>
</evidence>
<feature type="compositionally biased region" description="Polar residues" evidence="5">
    <location>
        <begin position="29"/>
        <end position="38"/>
    </location>
</feature>
<comment type="caution">
    <text evidence="6">The sequence shown here is derived from an EMBL/GenBank/DDBJ whole genome shotgun (WGS) entry which is preliminary data.</text>
</comment>
<dbReference type="PANTHER" id="PTHR10980:SF8">
    <property type="entry name" value="RHO GDP-DISSOCIATION INHIBITOR 3"/>
    <property type="match status" value="1"/>
</dbReference>
<proteinExistence type="inferred from homology"/>
<feature type="region of interest" description="Disordered" evidence="5">
    <location>
        <begin position="116"/>
        <end position="139"/>
    </location>
</feature>
<dbReference type="EMBL" id="JAFJMO010000016">
    <property type="protein sequence ID" value="KAJ8253958.1"/>
    <property type="molecule type" value="Genomic_DNA"/>
</dbReference>
<evidence type="ECO:0000256" key="4">
    <source>
        <dbReference type="ARBA" id="ARBA00022490"/>
    </source>
</evidence>
<protein>
    <recommendedName>
        <fullName evidence="8">Rho GDP dissociation inhibitor</fullName>
    </recommendedName>
</protein>
<dbReference type="FunFam" id="2.70.50.30:FF:000003">
    <property type="entry name" value="Rho GDP-dissociation inhibitor 1"/>
    <property type="match status" value="1"/>
</dbReference>
<dbReference type="PANTHER" id="PTHR10980">
    <property type="entry name" value="RHO GDP-DISSOCIATION INHIBITOR"/>
    <property type="match status" value="1"/>
</dbReference>
<dbReference type="InterPro" id="IPR024792">
    <property type="entry name" value="RhoGDI_dom_sf"/>
</dbReference>
<dbReference type="GO" id="GO:0007399">
    <property type="term" value="P:nervous system development"/>
    <property type="evidence" value="ECO:0007669"/>
    <property type="project" value="UniProtKB-ARBA"/>
</dbReference>